<evidence type="ECO:0000256" key="2">
    <source>
        <dbReference type="RuleBase" id="RU000461"/>
    </source>
</evidence>
<feature type="transmembrane region" description="Helical" evidence="3">
    <location>
        <begin position="20"/>
        <end position="44"/>
    </location>
</feature>
<comment type="cofactor">
    <cofactor evidence="1">
        <name>heme</name>
        <dbReference type="ChEBI" id="CHEBI:30413"/>
    </cofactor>
</comment>
<gene>
    <name evidence="4" type="ORF">A4U43_C01F23990</name>
</gene>
<dbReference type="InterPro" id="IPR017972">
    <property type="entry name" value="Cyt_P450_CS"/>
</dbReference>
<dbReference type="InterPro" id="IPR002401">
    <property type="entry name" value="Cyt_P450_E_grp-I"/>
</dbReference>
<keyword evidence="3" id="KW-0812">Transmembrane</keyword>
<evidence type="ECO:0008006" key="6">
    <source>
        <dbReference type="Google" id="ProtNLM"/>
    </source>
</evidence>
<evidence type="ECO:0000256" key="3">
    <source>
        <dbReference type="SAM" id="Phobius"/>
    </source>
</evidence>
<evidence type="ECO:0000313" key="5">
    <source>
        <dbReference type="Proteomes" id="UP000243459"/>
    </source>
</evidence>
<keyword evidence="5" id="KW-1185">Reference proteome</keyword>
<dbReference type="Gene3D" id="1.10.630.10">
    <property type="entry name" value="Cytochrome P450"/>
    <property type="match status" value="1"/>
</dbReference>
<proteinExistence type="inferred from homology"/>
<evidence type="ECO:0000313" key="4">
    <source>
        <dbReference type="EMBL" id="ONK80986.1"/>
    </source>
</evidence>
<dbReference type="PRINTS" id="PR00463">
    <property type="entry name" value="EP450I"/>
</dbReference>
<name>A0A5P1FRP8_ASPOF</name>
<reference evidence="5" key="1">
    <citation type="journal article" date="2017" name="Nat. Commun.">
        <title>The asparagus genome sheds light on the origin and evolution of a young Y chromosome.</title>
        <authorList>
            <person name="Harkess A."/>
            <person name="Zhou J."/>
            <person name="Xu C."/>
            <person name="Bowers J.E."/>
            <person name="Van der Hulst R."/>
            <person name="Ayyampalayam S."/>
            <person name="Mercati F."/>
            <person name="Riccardi P."/>
            <person name="McKain M.R."/>
            <person name="Kakrana A."/>
            <person name="Tang H."/>
            <person name="Ray J."/>
            <person name="Groenendijk J."/>
            <person name="Arikit S."/>
            <person name="Mathioni S.M."/>
            <person name="Nakano M."/>
            <person name="Shan H."/>
            <person name="Telgmann-Rauber A."/>
            <person name="Kanno A."/>
            <person name="Yue Z."/>
            <person name="Chen H."/>
            <person name="Li W."/>
            <person name="Chen Y."/>
            <person name="Xu X."/>
            <person name="Zhang Y."/>
            <person name="Luo S."/>
            <person name="Chen H."/>
            <person name="Gao J."/>
            <person name="Mao Z."/>
            <person name="Pires J.C."/>
            <person name="Luo M."/>
            <person name="Kudrna D."/>
            <person name="Wing R.A."/>
            <person name="Meyers B.C."/>
            <person name="Yi K."/>
            <person name="Kong H."/>
            <person name="Lavrijsen P."/>
            <person name="Sunseri F."/>
            <person name="Falavigna A."/>
            <person name="Ye Y."/>
            <person name="Leebens-Mack J.H."/>
            <person name="Chen G."/>
        </authorList>
    </citation>
    <scope>NUCLEOTIDE SEQUENCE [LARGE SCALE GENOMIC DNA]</scope>
    <source>
        <strain evidence="5">cv. DH0086</strain>
    </source>
</reference>
<keyword evidence="3" id="KW-1133">Transmembrane helix</keyword>
<dbReference type="GO" id="GO:0016705">
    <property type="term" value="F:oxidoreductase activity, acting on paired donors, with incorporation or reduction of molecular oxygen"/>
    <property type="evidence" value="ECO:0007669"/>
    <property type="project" value="InterPro"/>
</dbReference>
<dbReference type="GO" id="GO:0004497">
    <property type="term" value="F:monooxygenase activity"/>
    <property type="evidence" value="ECO:0007669"/>
    <property type="project" value="UniProtKB-KW"/>
</dbReference>
<keyword evidence="1 2" id="KW-0479">Metal-binding</keyword>
<dbReference type="EMBL" id="CM007381">
    <property type="protein sequence ID" value="ONK80986.1"/>
    <property type="molecule type" value="Genomic_DNA"/>
</dbReference>
<dbReference type="PANTHER" id="PTHR24301:SF8">
    <property type="entry name" value="OS02G0221900 PROTEIN"/>
    <property type="match status" value="1"/>
</dbReference>
<evidence type="ECO:0000256" key="1">
    <source>
        <dbReference type="PIRSR" id="PIRSR602401-1"/>
    </source>
</evidence>
<feature type="binding site" description="axial binding residue" evidence="1">
    <location>
        <position position="493"/>
    </location>
    <ligand>
        <name>heme</name>
        <dbReference type="ChEBI" id="CHEBI:30413"/>
    </ligand>
    <ligandPart>
        <name>Fe</name>
        <dbReference type="ChEBI" id="CHEBI:18248"/>
    </ligandPart>
</feature>
<dbReference type="PROSITE" id="PS00086">
    <property type="entry name" value="CYTOCHROME_P450"/>
    <property type="match status" value="1"/>
</dbReference>
<keyword evidence="2" id="KW-0503">Monooxygenase</keyword>
<dbReference type="SUPFAM" id="SSF48264">
    <property type="entry name" value="Cytochrome P450"/>
    <property type="match status" value="1"/>
</dbReference>
<keyword evidence="1 2" id="KW-0408">Iron</keyword>
<protein>
    <recommendedName>
        <fullName evidence="6">Cytochrome P450</fullName>
    </recommendedName>
</protein>
<dbReference type="GO" id="GO:0005506">
    <property type="term" value="F:iron ion binding"/>
    <property type="evidence" value="ECO:0007669"/>
    <property type="project" value="InterPro"/>
</dbReference>
<dbReference type="AlphaFoldDB" id="A0A5P1FRP8"/>
<dbReference type="PRINTS" id="PR00385">
    <property type="entry name" value="P450"/>
</dbReference>
<keyword evidence="1 2" id="KW-0349">Heme</keyword>
<dbReference type="GO" id="GO:0020037">
    <property type="term" value="F:heme binding"/>
    <property type="evidence" value="ECO:0007669"/>
    <property type="project" value="InterPro"/>
</dbReference>
<dbReference type="PANTHER" id="PTHR24301">
    <property type="entry name" value="THROMBOXANE-A SYNTHASE"/>
    <property type="match status" value="1"/>
</dbReference>
<dbReference type="InterPro" id="IPR036396">
    <property type="entry name" value="Cyt_P450_sf"/>
</dbReference>
<comment type="similarity">
    <text evidence="2">Belongs to the cytochrome P450 family.</text>
</comment>
<dbReference type="OMA" id="FPNMVEV"/>
<organism evidence="4 5">
    <name type="scientific">Asparagus officinalis</name>
    <name type="common">Garden asparagus</name>
    <dbReference type="NCBI Taxonomy" id="4686"/>
    <lineage>
        <taxon>Eukaryota</taxon>
        <taxon>Viridiplantae</taxon>
        <taxon>Streptophyta</taxon>
        <taxon>Embryophyta</taxon>
        <taxon>Tracheophyta</taxon>
        <taxon>Spermatophyta</taxon>
        <taxon>Magnoliopsida</taxon>
        <taxon>Liliopsida</taxon>
        <taxon>Asparagales</taxon>
        <taxon>Asparagaceae</taxon>
        <taxon>Asparagoideae</taxon>
        <taxon>Asparagus</taxon>
    </lineage>
</organism>
<dbReference type="Gramene" id="ONK80986">
    <property type="protein sequence ID" value="ONK80986"/>
    <property type="gene ID" value="A4U43_C01F23990"/>
</dbReference>
<dbReference type="InterPro" id="IPR001128">
    <property type="entry name" value="Cyt_P450"/>
</dbReference>
<dbReference type="Pfam" id="PF00067">
    <property type="entry name" value="p450"/>
    <property type="match status" value="2"/>
</dbReference>
<dbReference type="OrthoDB" id="1470350at2759"/>
<sequence>MDFLEAIWGLERLMEIRVPLIRLLGPCLLSLAIFPIGFLVYFYAPYWRVRKIPGPPTKFLLGHLPLMAKHGPDVLIPLAHKYGSMFRFHLGRQPIVIISDPELCREVGIKKFKIINNRSIRSPTTESPLHEEGIFLSRDSSWSSKRNTVVSVYQPSHLANLIPIIYSHLESLISNISSSKEDIQFSQLCTKWAIDVIGDTAFGVQFGLSNVGVTNTNDNNDDKDEETFACLSKGNSYDKDEVSEFLKLHALSIDSLKMGLGSSFSTIIGIIAPFLQVPCREILRRIPGTADYRMHDANRKLSGKLDEIIKKRVIEKTLKSKDFLAAILNARESGKEQIDNTSISALAYEHLLAGSKTTNFTLVMVVYLVSNHPEVEKKLLQEIDDALPRDVIPTADDLKFKFPYLDQVVKETMRYRTVSPVVARETSTQVEVGGYILPKGTWIWLAIGVLAKDPKQFPEPEEFKPERFDPNCDEEKQRHPYANIPFGIGPRTCVAQKFAILEIKLALIRLYRSYIFKHSPKMQSPLEYKYGLVLEFKNGVKLRAIKRDV</sequence>
<keyword evidence="2" id="KW-0560">Oxidoreductase</keyword>
<accession>A0A5P1FRP8</accession>
<dbReference type="Proteomes" id="UP000243459">
    <property type="component" value="Chromosome 1"/>
</dbReference>
<keyword evidence="3" id="KW-0472">Membrane</keyword>